<accession>A0A0N4Z8Y1</accession>
<evidence type="ECO:0000256" key="4">
    <source>
        <dbReference type="ARBA" id="ARBA00022840"/>
    </source>
</evidence>
<feature type="domain" description="Protein kinase" evidence="5">
    <location>
        <begin position="125"/>
        <end position="484"/>
    </location>
</feature>
<evidence type="ECO:0000256" key="1">
    <source>
        <dbReference type="ARBA" id="ARBA00022679"/>
    </source>
</evidence>
<dbReference type="Gene3D" id="3.30.200.20">
    <property type="entry name" value="Phosphorylase Kinase, domain 1"/>
    <property type="match status" value="1"/>
</dbReference>
<dbReference type="WBParaSite" id="PTRK_0000376300.1">
    <property type="protein sequence ID" value="PTRK_0000376300.1"/>
    <property type="gene ID" value="PTRK_0000376300"/>
</dbReference>
<keyword evidence="3" id="KW-0418">Kinase</keyword>
<dbReference type="PROSITE" id="PS50011">
    <property type="entry name" value="PROTEIN_KINASE_DOM"/>
    <property type="match status" value="1"/>
</dbReference>
<dbReference type="GO" id="GO:0005524">
    <property type="term" value="F:ATP binding"/>
    <property type="evidence" value="ECO:0007669"/>
    <property type="project" value="UniProtKB-KW"/>
</dbReference>
<dbReference type="SUPFAM" id="SSF56112">
    <property type="entry name" value="Protein kinase-like (PK-like)"/>
    <property type="match status" value="1"/>
</dbReference>
<dbReference type="Gene3D" id="1.10.510.10">
    <property type="entry name" value="Transferase(Phosphotransferase) domain 1"/>
    <property type="match status" value="1"/>
</dbReference>
<organism evidence="6 7">
    <name type="scientific">Parastrongyloides trichosuri</name>
    <name type="common">Possum-specific nematode worm</name>
    <dbReference type="NCBI Taxonomy" id="131310"/>
    <lineage>
        <taxon>Eukaryota</taxon>
        <taxon>Metazoa</taxon>
        <taxon>Ecdysozoa</taxon>
        <taxon>Nematoda</taxon>
        <taxon>Chromadorea</taxon>
        <taxon>Rhabditida</taxon>
        <taxon>Tylenchina</taxon>
        <taxon>Panagrolaimomorpha</taxon>
        <taxon>Strongyloidoidea</taxon>
        <taxon>Strongyloididae</taxon>
        <taxon>Parastrongyloides</taxon>
    </lineage>
</organism>
<dbReference type="Pfam" id="PF00069">
    <property type="entry name" value="Pkinase"/>
    <property type="match status" value="2"/>
</dbReference>
<name>A0A0N4Z8Y1_PARTI</name>
<protein>
    <submittedName>
        <fullName evidence="7">Protein kinase domain-containing protein</fullName>
    </submittedName>
</protein>
<dbReference type="PANTHER" id="PTHR44329">
    <property type="entry name" value="SERINE/THREONINE-PROTEIN KINASE TNNI3K-RELATED"/>
    <property type="match status" value="1"/>
</dbReference>
<dbReference type="PROSITE" id="PS00108">
    <property type="entry name" value="PROTEIN_KINASE_ST"/>
    <property type="match status" value="1"/>
</dbReference>
<keyword evidence="4" id="KW-0067">ATP-binding</keyword>
<keyword evidence="2" id="KW-0547">Nucleotide-binding</keyword>
<evidence type="ECO:0000256" key="3">
    <source>
        <dbReference type="ARBA" id="ARBA00022777"/>
    </source>
</evidence>
<dbReference type="GO" id="GO:0004674">
    <property type="term" value="F:protein serine/threonine kinase activity"/>
    <property type="evidence" value="ECO:0007669"/>
    <property type="project" value="TreeGrafter"/>
</dbReference>
<dbReference type="STRING" id="131310.A0A0N4Z8Y1"/>
<evidence type="ECO:0000313" key="6">
    <source>
        <dbReference type="Proteomes" id="UP000038045"/>
    </source>
</evidence>
<dbReference type="InterPro" id="IPR051681">
    <property type="entry name" value="Ser/Thr_Kinases-Pseudokinases"/>
</dbReference>
<dbReference type="InterPro" id="IPR000719">
    <property type="entry name" value="Prot_kinase_dom"/>
</dbReference>
<dbReference type="SMART" id="SM00220">
    <property type="entry name" value="S_TKc"/>
    <property type="match status" value="1"/>
</dbReference>
<evidence type="ECO:0000256" key="2">
    <source>
        <dbReference type="ARBA" id="ARBA00022741"/>
    </source>
</evidence>
<reference evidence="7" key="1">
    <citation type="submission" date="2017-02" db="UniProtKB">
        <authorList>
            <consortium name="WormBaseParasite"/>
        </authorList>
    </citation>
    <scope>IDENTIFICATION</scope>
</reference>
<dbReference type="InterPro" id="IPR008271">
    <property type="entry name" value="Ser/Thr_kinase_AS"/>
</dbReference>
<keyword evidence="1" id="KW-0808">Transferase</keyword>
<keyword evidence="6" id="KW-1185">Reference proteome</keyword>
<dbReference type="InterPro" id="IPR011009">
    <property type="entry name" value="Kinase-like_dom_sf"/>
</dbReference>
<evidence type="ECO:0000313" key="7">
    <source>
        <dbReference type="WBParaSite" id="PTRK_0000376300.1"/>
    </source>
</evidence>
<sequence>MVKNHNSQDSEDIYASSCEEVEDSINNNIDNDITPSSLTKTINTKLSSIITPKVYSFVRRIIKPKCTNQSIKILSASLNNDNNFSIIPNFDGFEYIAKNDEDFPGIPLLNNIKIELPKIDEKCLTITPTILGSGAFCIVHKGYLYDANKEETKTVAFKEVINRLRNPDEIMNEVMNEGEILFQMNHMNIIKLYGIYGTMNDIRDHKKVGLVLECCRGGSLGNLIHNLKFKDTYILLCLMKQIGNGCDYLHQSYSNRYYFDNTVKRMYDNISLSSSNLPVINDHSYDDEGVFLHGDLKCENILVKEKICLHSIEKYNNDTLMEKNCLNSNPVICGICGGTLVENLTLKIVDFGLSKSEKEVSNKIQGTVAYMAPEIFRSGIYTKKSDVYSYGVVLWEVFSGKKPYLENEGLVDIIKDVTEDVINYYEKESSLTESFSSNYDVSHINFSKVPGTVLLQDLILRCLSYDLEIRPSFKGIIKSIEDHIKKLTHNKVKNSKHEDIVAAFVEKDKRIEILEQALELSKRNNNSGYNTFPRRSTKVSKVLEENSSKLFQTYASDEKLCEPASKYISIHSLNDNTSHGELLRNNEYISISNKNNN</sequence>
<evidence type="ECO:0000259" key="5">
    <source>
        <dbReference type="PROSITE" id="PS50011"/>
    </source>
</evidence>
<dbReference type="AlphaFoldDB" id="A0A0N4Z8Y1"/>
<proteinExistence type="predicted"/>
<dbReference type="Proteomes" id="UP000038045">
    <property type="component" value="Unplaced"/>
</dbReference>
<dbReference type="PANTHER" id="PTHR44329:SF288">
    <property type="entry name" value="MITOGEN-ACTIVATED PROTEIN KINASE KINASE KINASE 20"/>
    <property type="match status" value="1"/>
</dbReference>